<dbReference type="SMART" id="SM00086">
    <property type="entry name" value="PAC"/>
    <property type="match status" value="3"/>
</dbReference>
<dbReference type="Proteomes" id="UP000315648">
    <property type="component" value="Unassembled WGS sequence"/>
</dbReference>
<evidence type="ECO:0000256" key="10">
    <source>
        <dbReference type="ARBA" id="ARBA00068150"/>
    </source>
</evidence>
<dbReference type="SUPFAM" id="SSF52172">
    <property type="entry name" value="CheY-like"/>
    <property type="match status" value="2"/>
</dbReference>
<evidence type="ECO:0000259" key="15">
    <source>
        <dbReference type="PROSITE" id="PS50113"/>
    </source>
</evidence>
<comment type="catalytic activity">
    <reaction evidence="1">
        <text>ATP + protein L-histidine = ADP + protein N-phospho-L-histidine.</text>
        <dbReference type="EC" id="2.7.13.3"/>
    </reaction>
</comment>
<evidence type="ECO:0000259" key="14">
    <source>
        <dbReference type="PROSITE" id="PS50112"/>
    </source>
</evidence>
<dbReference type="AlphaFoldDB" id="A0A556QGM7"/>
<dbReference type="SMART" id="SM00091">
    <property type="entry name" value="PAS"/>
    <property type="match status" value="2"/>
</dbReference>
<dbReference type="RefSeq" id="WP_144354061.1">
    <property type="nucleotide sequence ID" value="NZ_CBCRVV010000004.1"/>
</dbReference>
<dbReference type="NCBIfam" id="TIGR00229">
    <property type="entry name" value="sensory_box"/>
    <property type="match status" value="1"/>
</dbReference>
<evidence type="ECO:0000313" key="17">
    <source>
        <dbReference type="Proteomes" id="UP000315648"/>
    </source>
</evidence>
<dbReference type="InterPro" id="IPR003661">
    <property type="entry name" value="HisK_dim/P_dom"/>
</dbReference>
<evidence type="ECO:0000256" key="11">
    <source>
        <dbReference type="PROSITE-ProRule" id="PRU00169"/>
    </source>
</evidence>
<dbReference type="InterPro" id="IPR004358">
    <property type="entry name" value="Sig_transdc_His_kin-like_C"/>
</dbReference>
<dbReference type="InterPro" id="IPR035965">
    <property type="entry name" value="PAS-like_dom_sf"/>
</dbReference>
<reference evidence="16 17" key="1">
    <citation type="submission" date="2019-07" db="EMBL/GenBank/DDBJ databases">
        <title>Description of 53C-WASEF.</title>
        <authorList>
            <person name="Pitt A."/>
            <person name="Hahn M.W."/>
        </authorList>
    </citation>
    <scope>NUCLEOTIDE SEQUENCE [LARGE SCALE GENOMIC DNA]</scope>
    <source>
        <strain evidence="16 17">53C-WASEF</strain>
    </source>
</reference>
<dbReference type="SMART" id="SM00387">
    <property type="entry name" value="HATPase_c"/>
    <property type="match status" value="1"/>
</dbReference>
<keyword evidence="3 11" id="KW-0597">Phosphoprotein</keyword>
<keyword evidence="17" id="KW-1185">Reference proteome</keyword>
<evidence type="ECO:0000256" key="5">
    <source>
        <dbReference type="ARBA" id="ARBA00022741"/>
    </source>
</evidence>
<dbReference type="OrthoDB" id="9770795at2"/>
<accession>A0A556QGM7</accession>
<dbReference type="Gene3D" id="1.10.287.130">
    <property type="match status" value="1"/>
</dbReference>
<feature type="domain" description="PAS" evidence="14">
    <location>
        <begin position="18"/>
        <end position="89"/>
    </location>
</feature>
<dbReference type="PANTHER" id="PTHR45339">
    <property type="entry name" value="HYBRID SIGNAL TRANSDUCTION HISTIDINE KINASE J"/>
    <property type="match status" value="1"/>
</dbReference>
<dbReference type="FunFam" id="3.30.565.10:FF:000010">
    <property type="entry name" value="Sensor histidine kinase RcsC"/>
    <property type="match status" value="1"/>
</dbReference>
<feature type="domain" description="Response regulatory" evidence="13">
    <location>
        <begin position="678"/>
        <end position="805"/>
    </location>
</feature>
<dbReference type="CDD" id="cd17546">
    <property type="entry name" value="REC_hyHK_CKI1_RcsC-like"/>
    <property type="match status" value="1"/>
</dbReference>
<evidence type="ECO:0000256" key="4">
    <source>
        <dbReference type="ARBA" id="ARBA00022679"/>
    </source>
</evidence>
<proteinExistence type="predicted"/>
<dbReference type="SUPFAM" id="SSF47384">
    <property type="entry name" value="Homodimeric domain of signal transducing histidine kinase"/>
    <property type="match status" value="1"/>
</dbReference>
<keyword evidence="7" id="KW-0067">ATP-binding</keyword>
<dbReference type="SMART" id="SM00388">
    <property type="entry name" value="HisKA"/>
    <property type="match status" value="1"/>
</dbReference>
<dbReference type="GO" id="GO:0000155">
    <property type="term" value="F:phosphorelay sensor kinase activity"/>
    <property type="evidence" value="ECO:0007669"/>
    <property type="project" value="InterPro"/>
</dbReference>
<dbReference type="InterPro" id="IPR036097">
    <property type="entry name" value="HisK_dim/P_sf"/>
</dbReference>
<dbReference type="InterPro" id="IPR000700">
    <property type="entry name" value="PAS-assoc_C"/>
</dbReference>
<feature type="domain" description="PAC" evidence="15">
    <location>
        <begin position="347"/>
        <end position="399"/>
    </location>
</feature>
<dbReference type="InterPro" id="IPR000014">
    <property type="entry name" value="PAS"/>
</dbReference>
<dbReference type="CDD" id="cd16922">
    <property type="entry name" value="HATPase_EvgS-ArcB-TorS-like"/>
    <property type="match status" value="1"/>
</dbReference>
<dbReference type="PROSITE" id="PS50113">
    <property type="entry name" value="PAC"/>
    <property type="match status" value="3"/>
</dbReference>
<dbReference type="Gene3D" id="2.10.70.100">
    <property type="match status" value="2"/>
</dbReference>
<dbReference type="SUPFAM" id="SSF55874">
    <property type="entry name" value="ATPase domain of HSP90 chaperone/DNA topoisomerase II/histidine kinase"/>
    <property type="match status" value="1"/>
</dbReference>
<comment type="subunit">
    <text evidence="9">At low DSF concentrations, interacts with RpfF.</text>
</comment>
<keyword evidence="6" id="KW-0418">Kinase</keyword>
<dbReference type="PROSITE" id="PS50109">
    <property type="entry name" value="HIS_KIN"/>
    <property type="match status" value="1"/>
</dbReference>
<dbReference type="InterPro" id="IPR001610">
    <property type="entry name" value="PAC"/>
</dbReference>
<dbReference type="PROSITE" id="PS50110">
    <property type="entry name" value="RESPONSE_REGULATORY"/>
    <property type="match status" value="2"/>
</dbReference>
<feature type="modified residue" description="4-aspartylphosphate" evidence="11">
    <location>
        <position position="728"/>
    </location>
</feature>
<evidence type="ECO:0000256" key="7">
    <source>
        <dbReference type="ARBA" id="ARBA00022840"/>
    </source>
</evidence>
<dbReference type="Gene3D" id="3.30.450.20">
    <property type="entry name" value="PAS domain"/>
    <property type="match status" value="3"/>
</dbReference>
<dbReference type="Gene3D" id="3.40.50.2300">
    <property type="match status" value="2"/>
</dbReference>
<dbReference type="Pfam" id="PF00072">
    <property type="entry name" value="Response_reg"/>
    <property type="match status" value="1"/>
</dbReference>
<feature type="domain" description="PAC" evidence="15">
    <location>
        <begin position="220"/>
        <end position="271"/>
    </location>
</feature>
<keyword evidence="4" id="KW-0808">Transferase</keyword>
<dbReference type="CDD" id="cd00082">
    <property type="entry name" value="HisKA"/>
    <property type="match status" value="1"/>
</dbReference>
<dbReference type="Pfam" id="PF02518">
    <property type="entry name" value="HATPase_c"/>
    <property type="match status" value="1"/>
</dbReference>
<comment type="caution">
    <text evidence="16">The sequence shown here is derived from an EMBL/GenBank/DDBJ whole genome shotgun (WGS) entry which is preliminary data.</text>
</comment>
<dbReference type="InterPro" id="IPR003594">
    <property type="entry name" value="HATPase_dom"/>
</dbReference>
<dbReference type="InterPro" id="IPR001789">
    <property type="entry name" value="Sig_transdc_resp-reg_receiver"/>
</dbReference>
<sequence length="937" mass="103653">MIPSDQTPQWPESLPAATTDMFAMVAEHTHNAAIVTDPQYRILWANDSFTRITGYPLTEVKGRTPADFMRAPDSDPARAADIRNGVENGLNFSVVIRNRRKDGVSIWMRIEGKPIRDNDGTLNAFLVVGTDVTAQVEREMFLERNEALFNEAQRIARIGSWDYDLSTHQQQWSAETFRIHGIPEGDTPPAAADGIATFIEEHQPLIDAAFTQCCLMGVPYDIELQLRPRTGGVRWVRCIGRAYTVDNRVVRVAGTMQDIDDRKRAELEVARLAERMTLAAKFAGIGIWEYNEATGELIWDDAMLALHGMHRDAFPGNFSIWGLVMLPDDRASEEQINRAFAEGRGEFDVEYRVLTPDDDVRYIRNCGRIVRDADGRIIRSYGVNYDITRERVNMIALLESDESLRAANTSLQATIEEAQRLARVAEAANQAKSSFLATISHEIRTPLNGVIGMTNILAGTPLDAEQRDYLQTIKLSGESLLTLINDTLDYSKIEAGRVELERQPFDLLACVAEAMDLVEPHTRQKNLSLSRIISSDTPRMIEGDASRLRQILVNLLGNAVKFTDHGGILLETRVDSASADEVSLTFQITDTGIGIPKDKQARLFEHFFQVDASITRTHGGTGLGLAISRRLTELMGGTIEVESTLGRGSTFSVNIRVPVVIEDALTVHANCLARLAHRHALIVAIQPLRATIEHYARLAGLFTFSVPDATHALDRLATGVPCDLIISDPEMPGMDGLDFARALQARALKSTPLLPINRIGTLSDSSAPRFYQLMASLVPSLQSGQNSPTPPASQRIGDAMPLSILMAEDNNVNQRVAQLTLRRLGYEVEIVSDGAEALGALQRRSFDVILMDVQMSGMDGLEATRRIRALPQHQNHPWIIALTAGAFEEDRLNAFRAGMNDFLSKPLRVDLLHAALGRAWQALQTLSTEVTSSTPRT</sequence>
<dbReference type="CDD" id="cd00130">
    <property type="entry name" value="PAS"/>
    <property type="match status" value="2"/>
</dbReference>
<dbReference type="PRINTS" id="PR00344">
    <property type="entry name" value="BCTRLSENSOR"/>
</dbReference>
<feature type="domain" description="Histidine kinase" evidence="12">
    <location>
        <begin position="438"/>
        <end position="659"/>
    </location>
</feature>
<evidence type="ECO:0000256" key="2">
    <source>
        <dbReference type="ARBA" id="ARBA00012438"/>
    </source>
</evidence>
<dbReference type="PANTHER" id="PTHR45339:SF6">
    <property type="entry name" value="SENSORY HISTIDINE PROTEIN KINASE"/>
    <property type="match status" value="1"/>
</dbReference>
<gene>
    <name evidence="16" type="ORF">FPL22_16110</name>
</gene>
<name>A0A556QGM7_9BACT</name>
<dbReference type="SMART" id="SM00448">
    <property type="entry name" value="REC"/>
    <property type="match status" value="1"/>
</dbReference>
<evidence type="ECO:0000259" key="13">
    <source>
        <dbReference type="PROSITE" id="PS50110"/>
    </source>
</evidence>
<dbReference type="EMBL" id="VMBG01000003">
    <property type="protein sequence ID" value="TSJ75788.1"/>
    <property type="molecule type" value="Genomic_DNA"/>
</dbReference>
<dbReference type="InterPro" id="IPR005467">
    <property type="entry name" value="His_kinase_dom"/>
</dbReference>
<evidence type="ECO:0000256" key="9">
    <source>
        <dbReference type="ARBA" id="ARBA00064003"/>
    </source>
</evidence>
<protein>
    <recommendedName>
        <fullName evidence="10">Sensory/regulatory protein RpfC</fullName>
        <ecNumber evidence="2">2.7.13.3</ecNumber>
    </recommendedName>
</protein>
<dbReference type="FunFam" id="1.10.287.130:FF:000002">
    <property type="entry name" value="Two-component osmosensing histidine kinase"/>
    <property type="match status" value="1"/>
</dbReference>
<dbReference type="EC" id="2.7.13.3" evidence="2"/>
<evidence type="ECO:0000256" key="1">
    <source>
        <dbReference type="ARBA" id="ARBA00000085"/>
    </source>
</evidence>
<feature type="domain" description="PAC" evidence="15">
    <location>
        <begin position="90"/>
        <end position="144"/>
    </location>
</feature>
<dbReference type="GO" id="GO:0005524">
    <property type="term" value="F:ATP binding"/>
    <property type="evidence" value="ECO:0007669"/>
    <property type="project" value="UniProtKB-KW"/>
</dbReference>
<feature type="domain" description="Response regulatory" evidence="13">
    <location>
        <begin position="803"/>
        <end position="920"/>
    </location>
</feature>
<dbReference type="InterPro" id="IPR011006">
    <property type="entry name" value="CheY-like_superfamily"/>
</dbReference>
<dbReference type="Pfam" id="PF00512">
    <property type="entry name" value="HisKA"/>
    <property type="match status" value="1"/>
</dbReference>
<dbReference type="InterPro" id="IPR036890">
    <property type="entry name" value="HATPase_C_sf"/>
</dbReference>
<evidence type="ECO:0000256" key="8">
    <source>
        <dbReference type="ARBA" id="ARBA00023012"/>
    </source>
</evidence>
<evidence type="ECO:0000313" key="16">
    <source>
        <dbReference type="EMBL" id="TSJ75788.1"/>
    </source>
</evidence>
<evidence type="ECO:0000259" key="12">
    <source>
        <dbReference type="PROSITE" id="PS50109"/>
    </source>
</evidence>
<dbReference type="InterPro" id="IPR013655">
    <property type="entry name" value="PAS_fold_3"/>
</dbReference>
<dbReference type="SUPFAM" id="SSF55785">
    <property type="entry name" value="PYP-like sensor domain (PAS domain)"/>
    <property type="match status" value="3"/>
</dbReference>
<feature type="modified residue" description="4-aspartylphosphate" evidence="11">
    <location>
        <position position="852"/>
    </location>
</feature>
<evidence type="ECO:0000256" key="6">
    <source>
        <dbReference type="ARBA" id="ARBA00022777"/>
    </source>
</evidence>
<organism evidence="16 17">
    <name type="scientific">Rariglobus hedericola</name>
    <dbReference type="NCBI Taxonomy" id="2597822"/>
    <lineage>
        <taxon>Bacteria</taxon>
        <taxon>Pseudomonadati</taxon>
        <taxon>Verrucomicrobiota</taxon>
        <taxon>Opitutia</taxon>
        <taxon>Opitutales</taxon>
        <taxon>Opitutaceae</taxon>
        <taxon>Rariglobus</taxon>
    </lineage>
</organism>
<dbReference type="Gene3D" id="3.30.565.10">
    <property type="entry name" value="Histidine kinase-like ATPase, C-terminal domain"/>
    <property type="match status" value="1"/>
</dbReference>
<keyword evidence="8" id="KW-0902">Two-component regulatory system</keyword>
<dbReference type="PROSITE" id="PS50112">
    <property type="entry name" value="PAS"/>
    <property type="match status" value="1"/>
</dbReference>
<keyword evidence="5" id="KW-0547">Nucleotide-binding</keyword>
<evidence type="ECO:0000256" key="3">
    <source>
        <dbReference type="ARBA" id="ARBA00022553"/>
    </source>
</evidence>
<dbReference type="Pfam" id="PF13426">
    <property type="entry name" value="PAS_9"/>
    <property type="match status" value="1"/>
</dbReference>
<dbReference type="Pfam" id="PF08447">
    <property type="entry name" value="PAS_3"/>
    <property type="match status" value="2"/>
</dbReference>